<dbReference type="InterPro" id="IPR000045">
    <property type="entry name" value="Prepilin_IV_endopep_pep"/>
</dbReference>
<evidence type="ECO:0000313" key="3">
    <source>
        <dbReference type="EMBL" id="CAH1530476.1"/>
    </source>
</evidence>
<evidence type="ECO:0000259" key="2">
    <source>
        <dbReference type="Pfam" id="PF01478"/>
    </source>
</evidence>
<dbReference type="Proteomes" id="UP001295420">
    <property type="component" value="Unassembled WGS sequence"/>
</dbReference>
<protein>
    <submittedName>
        <fullName evidence="3">Type IV prepilin peptidase TadV/CpaA</fullName>
    </submittedName>
</protein>
<dbReference type="Gene3D" id="1.20.120.1220">
    <property type="match status" value="1"/>
</dbReference>
<dbReference type="RefSeq" id="WP_409931144.1">
    <property type="nucleotide sequence ID" value="NZ_CAKMTQ010000021.1"/>
</dbReference>
<feature type="transmembrane region" description="Helical" evidence="1">
    <location>
        <begin position="91"/>
        <end position="111"/>
    </location>
</feature>
<dbReference type="Pfam" id="PF01478">
    <property type="entry name" value="Peptidase_A24"/>
    <property type="match status" value="1"/>
</dbReference>
<reference evidence="3" key="1">
    <citation type="submission" date="2022-01" db="EMBL/GenBank/DDBJ databases">
        <authorList>
            <person name="Lagorce A."/>
        </authorList>
    </citation>
    <scope>NUCLEOTIDE SEQUENCE</scope>
    <source>
        <strain evidence="3">Th15_F1_D04</strain>
    </source>
</reference>
<feature type="transmembrane region" description="Helical" evidence="1">
    <location>
        <begin position="28"/>
        <end position="45"/>
    </location>
</feature>
<feature type="domain" description="Prepilin type IV endopeptidase peptidase" evidence="2">
    <location>
        <begin position="9"/>
        <end position="104"/>
    </location>
</feature>
<evidence type="ECO:0000313" key="4">
    <source>
        <dbReference type="Proteomes" id="UP001295420"/>
    </source>
</evidence>
<gene>
    <name evidence="3" type="ORF">THF1D04_280053</name>
</gene>
<dbReference type="GO" id="GO:0004190">
    <property type="term" value="F:aspartic-type endopeptidase activity"/>
    <property type="evidence" value="ECO:0007669"/>
    <property type="project" value="InterPro"/>
</dbReference>
<evidence type="ECO:0000256" key="1">
    <source>
        <dbReference type="SAM" id="Phobius"/>
    </source>
</evidence>
<proteinExistence type="predicted"/>
<feature type="transmembrane region" description="Helical" evidence="1">
    <location>
        <begin position="52"/>
        <end position="71"/>
    </location>
</feature>
<name>A0AAU9Q809_9VIBR</name>
<keyword evidence="1" id="KW-0812">Transmembrane</keyword>
<keyword evidence="1" id="KW-0472">Membrane</keyword>
<dbReference type="AlphaFoldDB" id="A0AAU9Q809"/>
<sequence>MNLWFSIPLSILLTLIVKEDFEIRKASNRYIFFVFVLSIVSLTSSDELTTQVILTAAVFLIFFYLWMISVIGAGDVKLITSLTLGIKPELVLLYLVVIGLLGGLQALCIWLNTGSIGERGLPFTLPISLSGFVFYSLTQLTY</sequence>
<keyword evidence="1" id="KW-1133">Transmembrane helix</keyword>
<dbReference type="EMBL" id="CAKMTQ010000021">
    <property type="protein sequence ID" value="CAH1530476.1"/>
    <property type="molecule type" value="Genomic_DNA"/>
</dbReference>
<comment type="caution">
    <text evidence="3">The sequence shown here is derived from an EMBL/GenBank/DDBJ whole genome shotgun (WGS) entry which is preliminary data.</text>
</comment>
<accession>A0AAU9Q809</accession>
<dbReference type="GO" id="GO:0016020">
    <property type="term" value="C:membrane"/>
    <property type="evidence" value="ECO:0007669"/>
    <property type="project" value="InterPro"/>
</dbReference>
<organism evidence="3 4">
    <name type="scientific">Vibrio owensii</name>
    <dbReference type="NCBI Taxonomy" id="696485"/>
    <lineage>
        <taxon>Bacteria</taxon>
        <taxon>Pseudomonadati</taxon>
        <taxon>Pseudomonadota</taxon>
        <taxon>Gammaproteobacteria</taxon>
        <taxon>Vibrionales</taxon>
        <taxon>Vibrionaceae</taxon>
        <taxon>Vibrio</taxon>
    </lineage>
</organism>